<protein>
    <submittedName>
        <fullName evidence="2">Uncharacterized protein</fullName>
    </submittedName>
</protein>
<evidence type="ECO:0000256" key="1">
    <source>
        <dbReference type="SAM" id="Phobius"/>
    </source>
</evidence>
<gene>
    <name evidence="2" type="ORF">ZIOFF_025572</name>
</gene>
<keyword evidence="1" id="KW-0472">Membrane</keyword>
<feature type="transmembrane region" description="Helical" evidence="1">
    <location>
        <begin position="455"/>
        <end position="482"/>
    </location>
</feature>
<sequence length="486" mass="56257">MSNTEDEIIETSVDMDWVTSLEKKVSDTKFTDRNTEPTIYRVPDILRKVDHEAYEPSIVSLGPYHRDKPHLKAMNQLKWKYLKSVLQQNRSMALKDYVDLIKKLEKRARAAYSEEVKMSSNSFAEMMLLDGCFVMLTVIGRDYLEESWAANVVVRDIFKLENQLPFFLLEKLYEYAFPRGFPFRKLTFEFIRKYFSSNSSILGLLSDNETFHHKIHLCLSWIDPIKNNDNGNSNGDQSSTFGFLCNYNLVKTVFVSWPSKLRSFLLPQVNKIRTGRDANPEEYRPCKGKDTEIEKSPVPGLPWIPSATICNEAGIQFKRKQTAKSFLDITFHNGKLEIPQLRIDDDTNMLFRNLIAYEQCSNDSKLHVTSYMVLMDHLIDTAADVQLLLQHEIIISDLGDSQEIATLFNKLNTNVCYSSRGFYLLTVLTAMRKHLDTRCNKWRARLNRDYFSNPWAAISLFGALALFLLTVIQTTFTILGYFRPPK</sequence>
<organism evidence="2 3">
    <name type="scientific">Zingiber officinale</name>
    <name type="common">Ginger</name>
    <name type="synonym">Amomum zingiber</name>
    <dbReference type="NCBI Taxonomy" id="94328"/>
    <lineage>
        <taxon>Eukaryota</taxon>
        <taxon>Viridiplantae</taxon>
        <taxon>Streptophyta</taxon>
        <taxon>Embryophyta</taxon>
        <taxon>Tracheophyta</taxon>
        <taxon>Spermatophyta</taxon>
        <taxon>Magnoliopsida</taxon>
        <taxon>Liliopsida</taxon>
        <taxon>Zingiberales</taxon>
        <taxon>Zingiberaceae</taxon>
        <taxon>Zingiber</taxon>
    </lineage>
</organism>
<dbReference type="PANTHER" id="PTHR31170">
    <property type="entry name" value="BNAC04G53230D PROTEIN"/>
    <property type="match status" value="1"/>
</dbReference>
<dbReference type="Proteomes" id="UP000734854">
    <property type="component" value="Unassembled WGS sequence"/>
</dbReference>
<dbReference type="PANTHER" id="PTHR31170:SF25">
    <property type="entry name" value="BNAA09G04570D PROTEIN"/>
    <property type="match status" value="1"/>
</dbReference>
<proteinExistence type="predicted"/>
<name>A0A8J5GY12_ZINOF</name>
<keyword evidence="3" id="KW-1185">Reference proteome</keyword>
<dbReference type="Pfam" id="PF03140">
    <property type="entry name" value="DUF247"/>
    <property type="match status" value="1"/>
</dbReference>
<evidence type="ECO:0000313" key="3">
    <source>
        <dbReference type="Proteomes" id="UP000734854"/>
    </source>
</evidence>
<accession>A0A8J5GY12</accession>
<comment type="caution">
    <text evidence="2">The sequence shown here is derived from an EMBL/GenBank/DDBJ whole genome shotgun (WGS) entry which is preliminary data.</text>
</comment>
<keyword evidence="1" id="KW-1133">Transmembrane helix</keyword>
<evidence type="ECO:0000313" key="2">
    <source>
        <dbReference type="EMBL" id="KAG6515187.1"/>
    </source>
</evidence>
<dbReference type="EMBL" id="JACMSC010000007">
    <property type="protein sequence ID" value="KAG6515187.1"/>
    <property type="molecule type" value="Genomic_DNA"/>
</dbReference>
<dbReference type="AlphaFoldDB" id="A0A8J5GY12"/>
<keyword evidence="1" id="KW-0812">Transmembrane</keyword>
<reference evidence="2 3" key="1">
    <citation type="submission" date="2020-08" db="EMBL/GenBank/DDBJ databases">
        <title>Plant Genome Project.</title>
        <authorList>
            <person name="Zhang R.-G."/>
        </authorList>
    </citation>
    <scope>NUCLEOTIDE SEQUENCE [LARGE SCALE GENOMIC DNA]</scope>
    <source>
        <tissue evidence="2">Rhizome</tissue>
    </source>
</reference>
<dbReference type="InterPro" id="IPR004158">
    <property type="entry name" value="DUF247_pln"/>
</dbReference>